<keyword evidence="1" id="KW-1185">Reference proteome</keyword>
<name>A0A915D2Z4_9BILA</name>
<proteinExistence type="predicted"/>
<dbReference type="AlphaFoldDB" id="A0A915D2Z4"/>
<dbReference type="Proteomes" id="UP000887574">
    <property type="component" value="Unplaced"/>
</dbReference>
<accession>A0A915D2Z4</accession>
<sequence length="89" mass="9831">MGGPANPPPKEHNPIGSNIILHLMSSKEQKRNAAAFARECTCTAAWRLWLMPHPCPTVYPVAMLGTTTHPCLWSCHAHNHSQPIGLIER</sequence>
<reference evidence="2" key="1">
    <citation type="submission" date="2022-11" db="UniProtKB">
        <authorList>
            <consortium name="WormBaseParasite"/>
        </authorList>
    </citation>
    <scope>IDENTIFICATION</scope>
</reference>
<evidence type="ECO:0000313" key="1">
    <source>
        <dbReference type="Proteomes" id="UP000887574"/>
    </source>
</evidence>
<dbReference type="WBParaSite" id="jg15291">
    <property type="protein sequence ID" value="jg15291"/>
    <property type="gene ID" value="jg15291"/>
</dbReference>
<organism evidence="1 2">
    <name type="scientific">Ditylenchus dipsaci</name>
    <dbReference type="NCBI Taxonomy" id="166011"/>
    <lineage>
        <taxon>Eukaryota</taxon>
        <taxon>Metazoa</taxon>
        <taxon>Ecdysozoa</taxon>
        <taxon>Nematoda</taxon>
        <taxon>Chromadorea</taxon>
        <taxon>Rhabditida</taxon>
        <taxon>Tylenchina</taxon>
        <taxon>Tylenchomorpha</taxon>
        <taxon>Sphaerularioidea</taxon>
        <taxon>Anguinidae</taxon>
        <taxon>Anguininae</taxon>
        <taxon>Ditylenchus</taxon>
    </lineage>
</organism>
<protein>
    <submittedName>
        <fullName evidence="2">Uncharacterized protein</fullName>
    </submittedName>
</protein>
<evidence type="ECO:0000313" key="2">
    <source>
        <dbReference type="WBParaSite" id="jg15291"/>
    </source>
</evidence>